<protein>
    <recommendedName>
        <fullName evidence="2">Cyclin N-terminal domain-containing protein</fullName>
    </recommendedName>
</protein>
<dbReference type="AlphaFoldDB" id="A0AAD3TUU2"/>
<keyword evidence="4" id="KW-1185">Reference proteome</keyword>
<dbReference type="Pfam" id="PF00134">
    <property type="entry name" value="Cyclin_N"/>
    <property type="match status" value="1"/>
</dbReference>
<dbReference type="GO" id="GO:0019901">
    <property type="term" value="F:protein kinase binding"/>
    <property type="evidence" value="ECO:0007669"/>
    <property type="project" value="InterPro"/>
</dbReference>
<dbReference type="InterPro" id="IPR013922">
    <property type="entry name" value="Cyclin_PHO80-like"/>
</dbReference>
<dbReference type="InterPro" id="IPR006671">
    <property type="entry name" value="Cyclin_N"/>
</dbReference>
<reference evidence="3" key="2">
    <citation type="submission" date="2023-06" db="EMBL/GenBank/DDBJ databases">
        <authorList>
            <person name="Kobayashi Y."/>
            <person name="Kayamori A."/>
            <person name="Aoki K."/>
            <person name="Shiwa Y."/>
            <person name="Fujita N."/>
            <person name="Sugita T."/>
            <person name="Iwasaki W."/>
            <person name="Tanaka N."/>
            <person name="Takashima M."/>
        </authorList>
    </citation>
    <scope>NUCLEOTIDE SEQUENCE</scope>
    <source>
        <strain evidence="3">HIS016</strain>
    </source>
</reference>
<dbReference type="Gene3D" id="1.10.472.10">
    <property type="entry name" value="Cyclin-like"/>
    <property type="match status" value="1"/>
</dbReference>
<dbReference type="SUPFAM" id="SSF47954">
    <property type="entry name" value="Cyclin-like"/>
    <property type="match status" value="1"/>
</dbReference>
<dbReference type="CDD" id="cd20557">
    <property type="entry name" value="CYCLIN_ScPCL1-like"/>
    <property type="match status" value="1"/>
</dbReference>
<dbReference type="EMBL" id="BTCM01000003">
    <property type="protein sequence ID" value="GMK56937.1"/>
    <property type="molecule type" value="Genomic_DNA"/>
</dbReference>
<name>A0AAD3TUU2_9TREE</name>
<feature type="compositionally biased region" description="Low complexity" evidence="1">
    <location>
        <begin position="62"/>
        <end position="71"/>
    </location>
</feature>
<feature type="region of interest" description="Disordered" evidence="1">
    <location>
        <begin position="50"/>
        <end position="78"/>
    </location>
</feature>
<feature type="compositionally biased region" description="Basic and acidic residues" evidence="1">
    <location>
        <begin position="279"/>
        <end position="293"/>
    </location>
</feature>
<comment type="caution">
    <text evidence="3">The sequence shown here is derived from an EMBL/GenBank/DDBJ whole genome shotgun (WGS) entry which is preliminary data.</text>
</comment>
<dbReference type="GO" id="GO:0005634">
    <property type="term" value="C:nucleus"/>
    <property type="evidence" value="ECO:0007669"/>
    <property type="project" value="TreeGrafter"/>
</dbReference>
<dbReference type="PANTHER" id="PTHR15615">
    <property type="match status" value="1"/>
</dbReference>
<evidence type="ECO:0000256" key="1">
    <source>
        <dbReference type="SAM" id="MobiDB-lite"/>
    </source>
</evidence>
<dbReference type="PANTHER" id="PTHR15615:SF10">
    <property type="entry name" value="PHO85 CYCLIN-2-RELATED"/>
    <property type="match status" value="1"/>
</dbReference>
<dbReference type="InterPro" id="IPR036915">
    <property type="entry name" value="Cyclin-like_sf"/>
</dbReference>
<gene>
    <name evidence="3" type="primary">PCL1</name>
    <name evidence="3" type="ORF">CspeluHIS016_0307770</name>
</gene>
<accession>A0AAD3TUU2</accession>
<dbReference type="GO" id="GO:0000307">
    <property type="term" value="C:cyclin-dependent protein kinase holoenzyme complex"/>
    <property type="evidence" value="ECO:0007669"/>
    <property type="project" value="TreeGrafter"/>
</dbReference>
<feature type="region of interest" description="Disordered" evidence="1">
    <location>
        <begin position="378"/>
        <end position="397"/>
    </location>
</feature>
<feature type="region of interest" description="Disordered" evidence="1">
    <location>
        <begin position="234"/>
        <end position="317"/>
    </location>
</feature>
<evidence type="ECO:0000313" key="3">
    <source>
        <dbReference type="EMBL" id="GMK56937.1"/>
    </source>
</evidence>
<feature type="domain" description="Cyclin N-terminal" evidence="2">
    <location>
        <begin position="99"/>
        <end position="195"/>
    </location>
</feature>
<reference evidence="3" key="1">
    <citation type="journal article" date="2023" name="BMC Genomics">
        <title>Chromosome-level genome assemblies of Cutaneotrichosporon spp. (Trichosporonales, Basidiomycota) reveal imbalanced evolution between nucleotide sequences and chromosome synteny.</title>
        <authorList>
            <person name="Kobayashi Y."/>
            <person name="Kayamori A."/>
            <person name="Aoki K."/>
            <person name="Shiwa Y."/>
            <person name="Matsutani M."/>
            <person name="Fujita N."/>
            <person name="Sugita T."/>
            <person name="Iwasaki W."/>
            <person name="Tanaka N."/>
            <person name="Takashima M."/>
        </authorList>
    </citation>
    <scope>NUCLEOTIDE SEQUENCE</scope>
    <source>
        <strain evidence="3">HIS016</strain>
    </source>
</reference>
<organism evidence="3 4">
    <name type="scientific">Cutaneotrichosporon spelunceum</name>
    <dbReference type="NCBI Taxonomy" id="1672016"/>
    <lineage>
        <taxon>Eukaryota</taxon>
        <taxon>Fungi</taxon>
        <taxon>Dikarya</taxon>
        <taxon>Basidiomycota</taxon>
        <taxon>Agaricomycotina</taxon>
        <taxon>Tremellomycetes</taxon>
        <taxon>Trichosporonales</taxon>
        <taxon>Trichosporonaceae</taxon>
        <taxon>Cutaneotrichosporon</taxon>
    </lineage>
</organism>
<feature type="compositionally biased region" description="Low complexity" evidence="1">
    <location>
        <begin position="385"/>
        <end position="394"/>
    </location>
</feature>
<dbReference type="Proteomes" id="UP001222932">
    <property type="component" value="Unassembled WGS sequence"/>
</dbReference>
<sequence length="453" mass="50252">MSRNPIHPASLLPLSEHNTQVVHTLKNRVPSEFFDYIAQRCEQVIRIEDEMPSPPASPRSPPSAAGPSRSRLTGSTSSFGPRWWEAPLPARGQVEPLPSLADFIRGLVAQSNVQMPTLAVVLVYLARLKERLPPVAHGMKCTRHRVFLAVLICAAKYLNDSSPKNMHWQRYARFFALAEVNLMEKQLLYILDYNLEVDEPSLTAHLRPFWAVQNRINAARSAAQIHQANASSASAAVAGTTGRSPLSPPLTPPTKHYHTANIPSSPRMVGPSRTAPRPHSSEALRRHHADSYTHRPRPIASTSHLPTPPKHGDSPSEYFAESHTYAHQHLPHSQASMAALAYARAQRALHATHRPHSRDPSPLTHFARLHLDEEAPGLVPRRDSQSSTCSSCSSLPNETPELFDETTVAACPLVRRKATNPYPDDTYMVGSGEVSPKWRKLGLRQVFVPRRAI</sequence>
<evidence type="ECO:0000259" key="2">
    <source>
        <dbReference type="Pfam" id="PF00134"/>
    </source>
</evidence>
<dbReference type="GO" id="GO:0016538">
    <property type="term" value="F:cyclin-dependent protein serine/threonine kinase regulator activity"/>
    <property type="evidence" value="ECO:0007669"/>
    <property type="project" value="TreeGrafter"/>
</dbReference>
<proteinExistence type="predicted"/>
<evidence type="ECO:0000313" key="4">
    <source>
        <dbReference type="Proteomes" id="UP001222932"/>
    </source>
</evidence>
<feature type="compositionally biased region" description="Pro residues" evidence="1">
    <location>
        <begin position="52"/>
        <end position="61"/>
    </location>
</feature>